<organism evidence="1">
    <name type="scientific">viral metagenome</name>
    <dbReference type="NCBI Taxonomy" id="1070528"/>
    <lineage>
        <taxon>unclassified sequences</taxon>
        <taxon>metagenomes</taxon>
        <taxon>organismal metagenomes</taxon>
    </lineage>
</organism>
<dbReference type="EMBL" id="MN739165">
    <property type="protein sequence ID" value="QHS91860.1"/>
    <property type="molecule type" value="Genomic_DNA"/>
</dbReference>
<proteinExistence type="predicted"/>
<evidence type="ECO:0000313" key="1">
    <source>
        <dbReference type="EMBL" id="QHS91860.1"/>
    </source>
</evidence>
<dbReference type="AlphaFoldDB" id="A0A6C0BIG9"/>
<reference evidence="1" key="1">
    <citation type="journal article" date="2020" name="Nature">
        <title>Giant virus diversity and host interactions through global metagenomics.</title>
        <authorList>
            <person name="Schulz F."/>
            <person name="Roux S."/>
            <person name="Paez-Espino D."/>
            <person name="Jungbluth S."/>
            <person name="Walsh D.A."/>
            <person name="Denef V.J."/>
            <person name="McMahon K.D."/>
            <person name="Konstantinidis K.T."/>
            <person name="Eloe-Fadrosh E.A."/>
            <person name="Kyrpides N.C."/>
            <person name="Woyke T."/>
        </authorList>
    </citation>
    <scope>NUCLEOTIDE SEQUENCE</scope>
    <source>
        <strain evidence="1">GVMAG-M-3300013006-15</strain>
    </source>
</reference>
<sequence length="164" mass="18358">MESVKITETQAIESIILGENRYVIAIYHRIDPYPENVKSAGELVVIDNYGQGWTSIGSLKEKENKYYSFTKVLVEDTEFTEPLPESCILLVKSLVNNYLSKNEKNVTLRTNFGAKPAVDYTFFKGLAAIQKVAKEINSAKNQSILKFSETSRVGSLKNAYDSGC</sequence>
<name>A0A6C0BIG9_9ZZZZ</name>
<accession>A0A6C0BIG9</accession>
<protein>
    <submittedName>
        <fullName evidence="1">Uncharacterized protein</fullName>
    </submittedName>
</protein>